<proteinExistence type="predicted"/>
<protein>
    <recommendedName>
        <fullName evidence="4">Keratin associated protein</fullName>
    </recommendedName>
</protein>
<dbReference type="RefSeq" id="WP_272104325.1">
    <property type="nucleotide sequence ID" value="NZ_JAQNDK010000007.1"/>
</dbReference>
<feature type="chain" id="PRO_5047491386" description="Keratin associated protein" evidence="1">
    <location>
        <begin position="27"/>
        <end position="396"/>
    </location>
</feature>
<accession>A0ABT5CIP4</accession>
<evidence type="ECO:0000313" key="2">
    <source>
        <dbReference type="EMBL" id="MDC0685818.1"/>
    </source>
</evidence>
<comment type="caution">
    <text evidence="2">The sequence shown here is derived from an EMBL/GenBank/DDBJ whole genome shotgun (WGS) entry which is preliminary data.</text>
</comment>
<reference evidence="2 3" key="1">
    <citation type="submission" date="2023-01" db="EMBL/GenBank/DDBJ databases">
        <title>Minimal conservation of predation-associated metabolite biosynthetic gene clusters underscores biosynthetic potential of Myxococcota including descriptions for ten novel species: Archangium lansinium sp. nov., Myxococcus landrumus sp. nov., Nannocystis bai.</title>
        <authorList>
            <person name="Ahearne A."/>
            <person name="Stevens C."/>
            <person name="Dowd S."/>
        </authorList>
    </citation>
    <scope>NUCLEOTIDE SEQUENCE [LARGE SCALE GENOMIC DNA]</scope>
    <source>
        <strain evidence="2 3">WIWO2</strain>
    </source>
</reference>
<dbReference type="EMBL" id="JAQNDK010000007">
    <property type="protein sequence ID" value="MDC0685818.1"/>
    <property type="molecule type" value="Genomic_DNA"/>
</dbReference>
<name>A0ABT5CIP4_9BACT</name>
<feature type="signal peptide" evidence="1">
    <location>
        <begin position="1"/>
        <end position="26"/>
    </location>
</feature>
<evidence type="ECO:0000313" key="3">
    <source>
        <dbReference type="Proteomes" id="UP001217485"/>
    </source>
</evidence>
<gene>
    <name evidence="2" type="ORF">POL72_49400</name>
</gene>
<organism evidence="2 3">
    <name type="scientific">Sorangium atrum</name>
    <dbReference type="NCBI Taxonomy" id="2995308"/>
    <lineage>
        <taxon>Bacteria</taxon>
        <taxon>Pseudomonadati</taxon>
        <taxon>Myxococcota</taxon>
        <taxon>Polyangia</taxon>
        <taxon>Polyangiales</taxon>
        <taxon>Polyangiaceae</taxon>
        <taxon>Sorangium</taxon>
    </lineage>
</organism>
<keyword evidence="1" id="KW-0732">Signal</keyword>
<evidence type="ECO:0000256" key="1">
    <source>
        <dbReference type="SAM" id="SignalP"/>
    </source>
</evidence>
<evidence type="ECO:0008006" key="4">
    <source>
        <dbReference type="Google" id="ProtNLM"/>
    </source>
</evidence>
<dbReference type="Proteomes" id="UP001217485">
    <property type="component" value="Unassembled WGS sequence"/>
</dbReference>
<keyword evidence="3" id="KW-1185">Reference proteome</keyword>
<sequence>MNIRVTWRIAAFPLALAGLSVVPAMGCDKVSELQNDVCCRDFTPGADLATVEWGLEGEAELNYGAFMQSVSDFTGAAGAIVADVTSACQAIALDLGADVATITATKPNERAVQWCELAVDALGDATAGLSITFQPPSCTVDASVQANCEARCSANVECQLTPAEVVARCDPGQLSGRCEGKCTGSCEGSANLAVHCEGTCQGTCEGTCDGECSATTAGGDCRGECQGNCTGECRGSCAFAADAAVQCNADCSGSCDVQFKAPKCRAELKPPSAECQGSAECSGSCEASASAKASCREPAVNIEGGADAEAAIATLRANLPRLLVVAHARGELLLASAKAVVESGGHLEGAATGSVKAGACLIPATNAITQAVENIQAGITGSGSVMAKLEIAPPGP</sequence>